<evidence type="ECO:0000313" key="5">
    <source>
        <dbReference type="EMBL" id="QDV47044.1"/>
    </source>
</evidence>
<dbReference type="InterPro" id="IPR050595">
    <property type="entry name" value="Bact_response_regulator"/>
</dbReference>
<dbReference type="InterPro" id="IPR003594">
    <property type="entry name" value="HATPase_dom"/>
</dbReference>
<evidence type="ECO:0000256" key="1">
    <source>
        <dbReference type="ARBA" id="ARBA00022553"/>
    </source>
</evidence>
<dbReference type="RefSeq" id="WP_145391142.1">
    <property type="nucleotide sequence ID" value="NZ_CP037423.1"/>
</dbReference>
<dbReference type="OrthoDB" id="9770645at2"/>
<dbReference type="SUPFAM" id="SSF52172">
    <property type="entry name" value="CheY-like"/>
    <property type="match status" value="1"/>
</dbReference>
<dbReference type="EMBL" id="CP037423">
    <property type="protein sequence ID" value="QDV47044.1"/>
    <property type="molecule type" value="Genomic_DNA"/>
</dbReference>
<dbReference type="Gene3D" id="3.30.565.10">
    <property type="entry name" value="Histidine kinase-like ATPase, C-terminal domain"/>
    <property type="match status" value="1"/>
</dbReference>
<evidence type="ECO:0000256" key="3">
    <source>
        <dbReference type="PROSITE-ProRule" id="PRU00169"/>
    </source>
</evidence>
<keyword evidence="2" id="KW-0902">Two-component regulatory system</keyword>
<feature type="domain" description="Response regulatory" evidence="4">
    <location>
        <begin position="3"/>
        <end position="117"/>
    </location>
</feature>
<dbReference type="InterPro" id="IPR011006">
    <property type="entry name" value="CheY-like_superfamily"/>
</dbReference>
<dbReference type="SMART" id="SM00448">
    <property type="entry name" value="REC"/>
    <property type="match status" value="1"/>
</dbReference>
<gene>
    <name evidence="5" type="primary">cheY_4</name>
    <name evidence="5" type="ORF">Enr13x_69530</name>
</gene>
<feature type="modified residue" description="4-aspartylphosphate" evidence="3">
    <location>
        <position position="52"/>
    </location>
</feature>
<dbReference type="CDD" id="cd00156">
    <property type="entry name" value="REC"/>
    <property type="match status" value="1"/>
</dbReference>
<sequence length="298" mass="32673">MAKVLLVEDSPTQAVEMRMLLEEGSHEVRHAANGRLALDILDQEPLDIVVTDLEMPEVNGLELVEMMRTDYAHIPAILVTARGSEDLAAEALQKGAAGYVPKNHLQSLLNDTIVDVLGVIRTDASFAKLISKLTKNVFEFRLSNESDLISPLVGLLMQVVSGMELISGAEMNRLGVAIEHALINAMYRGNLQLGPSVTPAHHAIIYDDATSDLIERRKQEAPYKDRQVYVEATASKQEIKIVIRDEGNGFDTSKVPDKVDANLFAAESGKGLVLMKSFADELSFNEIGNEVTMIKKCC</sequence>
<evidence type="ECO:0000313" key="6">
    <source>
        <dbReference type="Proteomes" id="UP000319004"/>
    </source>
</evidence>
<dbReference type="Gene3D" id="3.40.50.2300">
    <property type="match status" value="1"/>
</dbReference>
<dbReference type="KEGG" id="snep:Enr13x_69530"/>
<accession>A0A518I1Y0</accession>
<protein>
    <submittedName>
        <fullName evidence="5">Chemotaxis protein CheY</fullName>
    </submittedName>
</protein>
<dbReference type="GO" id="GO:0000160">
    <property type="term" value="P:phosphorelay signal transduction system"/>
    <property type="evidence" value="ECO:0007669"/>
    <property type="project" value="UniProtKB-KW"/>
</dbReference>
<dbReference type="PANTHER" id="PTHR44591">
    <property type="entry name" value="STRESS RESPONSE REGULATOR PROTEIN 1"/>
    <property type="match status" value="1"/>
</dbReference>
<name>A0A518I1Y0_9BACT</name>
<dbReference type="InterPro" id="IPR036890">
    <property type="entry name" value="HATPase_C_sf"/>
</dbReference>
<keyword evidence="1 3" id="KW-0597">Phosphoprotein</keyword>
<dbReference type="Proteomes" id="UP000319004">
    <property type="component" value="Chromosome"/>
</dbReference>
<organism evidence="5 6">
    <name type="scientific">Stieleria neptunia</name>
    <dbReference type="NCBI Taxonomy" id="2527979"/>
    <lineage>
        <taxon>Bacteria</taxon>
        <taxon>Pseudomonadati</taxon>
        <taxon>Planctomycetota</taxon>
        <taxon>Planctomycetia</taxon>
        <taxon>Pirellulales</taxon>
        <taxon>Pirellulaceae</taxon>
        <taxon>Stieleria</taxon>
    </lineage>
</organism>
<dbReference type="PROSITE" id="PS50110">
    <property type="entry name" value="RESPONSE_REGULATORY"/>
    <property type="match status" value="1"/>
</dbReference>
<dbReference type="CDD" id="cd16936">
    <property type="entry name" value="HATPase_RsbW-like"/>
    <property type="match status" value="1"/>
</dbReference>
<keyword evidence="6" id="KW-1185">Reference proteome</keyword>
<proteinExistence type="predicted"/>
<dbReference type="Pfam" id="PF00072">
    <property type="entry name" value="Response_reg"/>
    <property type="match status" value="1"/>
</dbReference>
<dbReference type="PANTHER" id="PTHR44591:SF14">
    <property type="entry name" value="PROTEIN PILG"/>
    <property type="match status" value="1"/>
</dbReference>
<evidence type="ECO:0000256" key="2">
    <source>
        <dbReference type="ARBA" id="ARBA00023012"/>
    </source>
</evidence>
<reference evidence="5 6" key="1">
    <citation type="submission" date="2019-03" db="EMBL/GenBank/DDBJ databases">
        <title>Deep-cultivation of Planctomycetes and their phenomic and genomic characterization uncovers novel biology.</title>
        <authorList>
            <person name="Wiegand S."/>
            <person name="Jogler M."/>
            <person name="Boedeker C."/>
            <person name="Pinto D."/>
            <person name="Vollmers J."/>
            <person name="Rivas-Marin E."/>
            <person name="Kohn T."/>
            <person name="Peeters S.H."/>
            <person name="Heuer A."/>
            <person name="Rast P."/>
            <person name="Oberbeckmann S."/>
            <person name="Bunk B."/>
            <person name="Jeske O."/>
            <person name="Meyerdierks A."/>
            <person name="Storesund J.E."/>
            <person name="Kallscheuer N."/>
            <person name="Luecker S."/>
            <person name="Lage O.M."/>
            <person name="Pohl T."/>
            <person name="Merkel B.J."/>
            <person name="Hornburger P."/>
            <person name="Mueller R.-W."/>
            <person name="Bruemmer F."/>
            <person name="Labrenz M."/>
            <person name="Spormann A.M."/>
            <person name="Op den Camp H."/>
            <person name="Overmann J."/>
            <person name="Amann R."/>
            <person name="Jetten M.S.M."/>
            <person name="Mascher T."/>
            <person name="Medema M.H."/>
            <person name="Devos D.P."/>
            <person name="Kaster A.-K."/>
            <person name="Ovreas L."/>
            <person name="Rohde M."/>
            <person name="Galperin M.Y."/>
            <person name="Jogler C."/>
        </authorList>
    </citation>
    <scope>NUCLEOTIDE SEQUENCE [LARGE SCALE GENOMIC DNA]</scope>
    <source>
        <strain evidence="5 6">Enr13</strain>
    </source>
</reference>
<dbReference type="Pfam" id="PF13581">
    <property type="entry name" value="HATPase_c_2"/>
    <property type="match status" value="1"/>
</dbReference>
<evidence type="ECO:0000259" key="4">
    <source>
        <dbReference type="PROSITE" id="PS50110"/>
    </source>
</evidence>
<dbReference type="AlphaFoldDB" id="A0A518I1Y0"/>
<dbReference type="InterPro" id="IPR001789">
    <property type="entry name" value="Sig_transdc_resp-reg_receiver"/>
</dbReference>